<evidence type="ECO:0000259" key="10">
    <source>
        <dbReference type="Pfam" id="PF14833"/>
    </source>
</evidence>
<dbReference type="Proteomes" id="UP000183809">
    <property type="component" value="Unassembled WGS sequence"/>
</dbReference>
<evidence type="ECO:0000313" key="12">
    <source>
        <dbReference type="Proteomes" id="UP000183809"/>
    </source>
</evidence>
<dbReference type="Pfam" id="PF03446">
    <property type="entry name" value="NAD_binding_2"/>
    <property type="match status" value="1"/>
</dbReference>
<evidence type="ECO:0000256" key="3">
    <source>
        <dbReference type="ARBA" id="ARBA00012991"/>
    </source>
</evidence>
<dbReference type="InterPro" id="IPR029154">
    <property type="entry name" value="HIBADH-like_NADP-bd"/>
</dbReference>
<comment type="similarity">
    <text evidence="2">Belongs to the HIBADH-related family. 3-hydroxyisobutyrate dehydrogenase subfamily.</text>
</comment>
<evidence type="ECO:0000256" key="8">
    <source>
        <dbReference type="SAM" id="MobiDB-lite"/>
    </source>
</evidence>
<evidence type="ECO:0000256" key="1">
    <source>
        <dbReference type="ARBA" id="ARBA00005109"/>
    </source>
</evidence>
<feature type="compositionally biased region" description="Basic and acidic residues" evidence="8">
    <location>
        <begin position="825"/>
        <end position="853"/>
    </location>
</feature>
<comment type="pathway">
    <text evidence="1">Amino-acid degradation; L-valine degradation.</text>
</comment>
<evidence type="ECO:0000259" key="9">
    <source>
        <dbReference type="Pfam" id="PF03446"/>
    </source>
</evidence>
<dbReference type="SUPFAM" id="SSF48179">
    <property type="entry name" value="6-phosphogluconate dehydrogenase C-terminal domain-like"/>
    <property type="match status" value="1"/>
</dbReference>
<dbReference type="InterPro" id="IPR036291">
    <property type="entry name" value="NAD(P)-bd_dom_sf"/>
</dbReference>
<accession>A0A1J9R2Q1</accession>
<dbReference type="AlphaFoldDB" id="A0A1J9R2Q1"/>
<comment type="catalytic activity">
    <reaction evidence="7">
        <text>3-hydroxy-2-methylpropanoate + NAD(+) = 2-methyl-3-oxopropanoate + NADH + H(+)</text>
        <dbReference type="Rhea" id="RHEA:17681"/>
        <dbReference type="ChEBI" id="CHEBI:11805"/>
        <dbReference type="ChEBI" id="CHEBI:15378"/>
        <dbReference type="ChEBI" id="CHEBI:57540"/>
        <dbReference type="ChEBI" id="CHEBI:57700"/>
        <dbReference type="ChEBI" id="CHEBI:57945"/>
        <dbReference type="EC" id="1.1.1.31"/>
    </reaction>
</comment>
<dbReference type="GeneID" id="31011802"/>
<evidence type="ECO:0000256" key="5">
    <source>
        <dbReference type="ARBA" id="ARBA00023002"/>
    </source>
</evidence>
<feature type="domain" description="6-phosphogluconate dehydrogenase NADP-binding" evidence="9">
    <location>
        <begin position="37"/>
        <end position="206"/>
    </location>
</feature>
<evidence type="ECO:0000256" key="2">
    <source>
        <dbReference type="ARBA" id="ARBA00006013"/>
    </source>
</evidence>
<dbReference type="EC" id="1.1.1.31" evidence="3"/>
<dbReference type="GO" id="GO:0007034">
    <property type="term" value="P:vacuolar transport"/>
    <property type="evidence" value="ECO:0007669"/>
    <property type="project" value="InterPro"/>
</dbReference>
<keyword evidence="12" id="KW-1185">Reference proteome</keyword>
<dbReference type="SUPFAM" id="SSF51735">
    <property type="entry name" value="NAD(P)-binding Rossmann-fold domains"/>
    <property type="match status" value="1"/>
</dbReference>
<dbReference type="Gene3D" id="1.10.1040.10">
    <property type="entry name" value="N-(1-d-carboxylethyl)-l-norvaline Dehydrogenase, domain 2"/>
    <property type="match status" value="1"/>
</dbReference>
<feature type="compositionally biased region" description="Basic and acidic residues" evidence="8">
    <location>
        <begin position="869"/>
        <end position="895"/>
    </location>
</feature>
<dbReference type="GO" id="GO:0005739">
    <property type="term" value="C:mitochondrion"/>
    <property type="evidence" value="ECO:0007669"/>
    <property type="project" value="TreeGrafter"/>
</dbReference>
<dbReference type="InterPro" id="IPR002204">
    <property type="entry name" value="3-OH-isobutyrate_DH-rel_CS"/>
</dbReference>
<keyword evidence="6" id="KW-0520">NAD</keyword>
<organism evidence="11 12">
    <name type="scientific">Diplodia corticola</name>
    <dbReference type="NCBI Taxonomy" id="236234"/>
    <lineage>
        <taxon>Eukaryota</taxon>
        <taxon>Fungi</taxon>
        <taxon>Dikarya</taxon>
        <taxon>Ascomycota</taxon>
        <taxon>Pezizomycotina</taxon>
        <taxon>Dothideomycetes</taxon>
        <taxon>Dothideomycetes incertae sedis</taxon>
        <taxon>Botryosphaeriales</taxon>
        <taxon>Botryosphaeriaceae</taxon>
        <taxon>Diplodia</taxon>
    </lineage>
</organism>
<dbReference type="Gene3D" id="3.40.50.720">
    <property type="entry name" value="NAD(P)-binding Rossmann-like Domain"/>
    <property type="match status" value="1"/>
</dbReference>
<evidence type="ECO:0000256" key="4">
    <source>
        <dbReference type="ARBA" id="ARBA00022456"/>
    </source>
</evidence>
<dbReference type="GO" id="GO:0051287">
    <property type="term" value="F:NAD binding"/>
    <property type="evidence" value="ECO:0007669"/>
    <property type="project" value="InterPro"/>
</dbReference>
<keyword evidence="5" id="KW-0560">Oxidoreductase</keyword>
<dbReference type="PANTHER" id="PTHR22981">
    <property type="entry name" value="3-HYDROXYISOBUTYRATE DEHYDROGENASE-RELATED"/>
    <property type="match status" value="1"/>
</dbReference>
<dbReference type="OrthoDB" id="21615at2759"/>
<dbReference type="STRING" id="236234.A0A1J9R2Q1"/>
<feature type="region of interest" description="Disordered" evidence="8">
    <location>
        <begin position="825"/>
        <end position="895"/>
    </location>
</feature>
<evidence type="ECO:0000256" key="7">
    <source>
        <dbReference type="ARBA" id="ARBA00049197"/>
    </source>
</evidence>
<dbReference type="InterPro" id="IPR008927">
    <property type="entry name" value="6-PGluconate_DH-like_C_sf"/>
</dbReference>
<dbReference type="Gene3D" id="6.10.140.1230">
    <property type="match status" value="1"/>
</dbReference>
<evidence type="ECO:0000256" key="6">
    <source>
        <dbReference type="ARBA" id="ARBA00023027"/>
    </source>
</evidence>
<name>A0A1J9R2Q1_9PEZI</name>
<proteinExistence type="inferred from homology"/>
<protein>
    <recommendedName>
        <fullName evidence="3">3-hydroxyisobutyrate dehydrogenase</fullName>
        <ecNumber evidence="3">1.1.1.31</ecNumber>
    </recommendedName>
</protein>
<dbReference type="InterPro" id="IPR013328">
    <property type="entry name" value="6PGD_dom2"/>
</dbReference>
<dbReference type="GO" id="GO:0008442">
    <property type="term" value="F:3-hydroxyisobutyrate dehydrogenase activity"/>
    <property type="evidence" value="ECO:0007669"/>
    <property type="project" value="UniProtKB-EC"/>
</dbReference>
<evidence type="ECO:0000313" key="11">
    <source>
        <dbReference type="EMBL" id="OJD35678.1"/>
    </source>
</evidence>
<sequence>MTTMAASLRRITSAARPARFATSRSFSTSPANQAVWGFVGLGRMGYPMAKNLRARIPKEDSLVVHDLNTKATAQFAKELGPQGVHVAETVREVAEKSETIITALPEPHHVRGVYANMLIPPTLLEQAGAQPRLFIDVSTIDPQSSLEVANAVQSTGQGKYVDAPMSGGVVGAEKGTLTFMVGAPDDIIDRVREILSMMGKRTVHLGPASSGLKGKLANNYLLAINNIATAEAMNLGIQWGLEPKALAGLINTATGKCWPSEVNNPVPGVVEGSPASRGYEGGFGLSLMNKDLKLALKGAEEYNIKLELGEPARAVYDAASEHPECTGKDFSVVYRVESCNVGWPGSLGSGARVAGRPRARPLLCLGLAKVTSTATTPARTMPELLEFILAHEDAFKSRGRLASLYSDFRIQQATNPDGYNANIVAWRQALTHATRAGLVPSQTGANNLLSLGTGEALLRELTSKDFGRPLALAAVVHDAATKKEMIPLKDFLAAKTSIYSRSWSLNPLSVLSWGLQQLGVIGGTTSQDHLAVGEFVVMANLEAASSAVIAQASNHTSVVDRIYSLDSFRAAFAHALTPSNELSPTDLSVLLTHLSRDKSALSYDPASQTIKLAPAHSATPAEPITQQDITIAHLRGLIASLTAQIPALTSRIASCDATARQAVASSPSSSKNNNNPAARTTALAALRSKKLAEQGLARRADALAQLEAVYARIEAAADNVEVVRAMEGSAGVLRALHARVGGAEGVADVVEALREEMGRADEVSEIVNEVGREGAGAGGVVDEDEVDEEFAVLERAERERVEAVEAERTRARLVEVERLEEEGRRRRVEREREVEEGKRRAEEEKAREHRKEAEEEQVLETSQELGRMSLDEDRPAEASKEQDGESEQRRLVPAE</sequence>
<dbReference type="RefSeq" id="XP_020131938.1">
    <property type="nucleotide sequence ID" value="XM_020271543.1"/>
</dbReference>
<dbReference type="EMBL" id="MNUE01000016">
    <property type="protein sequence ID" value="OJD35678.1"/>
    <property type="molecule type" value="Genomic_DNA"/>
</dbReference>
<comment type="caution">
    <text evidence="11">The sequence shown here is derived from an EMBL/GenBank/DDBJ whole genome shotgun (WGS) entry which is preliminary data.</text>
</comment>
<dbReference type="Pfam" id="PF14833">
    <property type="entry name" value="NAD_binding_11"/>
    <property type="match status" value="1"/>
</dbReference>
<dbReference type="PANTHER" id="PTHR22981:SF7">
    <property type="entry name" value="3-HYDROXYISOBUTYRATE DEHYDROGENASE, MITOCHONDRIAL"/>
    <property type="match status" value="1"/>
</dbReference>
<dbReference type="Pfam" id="PF03357">
    <property type="entry name" value="Snf7"/>
    <property type="match status" value="1"/>
</dbReference>
<dbReference type="GO" id="GO:0050661">
    <property type="term" value="F:NADP binding"/>
    <property type="evidence" value="ECO:0007669"/>
    <property type="project" value="InterPro"/>
</dbReference>
<dbReference type="InterPro" id="IPR006115">
    <property type="entry name" value="6PGDH_NADP-bd"/>
</dbReference>
<dbReference type="PROSITE" id="PS00895">
    <property type="entry name" value="3_HYDROXYISOBUT_DH"/>
    <property type="match status" value="1"/>
</dbReference>
<dbReference type="FunFam" id="1.10.1040.10:FF:000006">
    <property type="entry name" value="3-hydroxyisobutyrate dehydrogenase"/>
    <property type="match status" value="1"/>
</dbReference>
<keyword evidence="4" id="KW-0101">Branched-chain amino acid catabolism</keyword>
<gene>
    <name evidence="11" type="ORF">BKCO1_1600089</name>
</gene>
<dbReference type="GO" id="GO:0006574">
    <property type="term" value="P:L-valine catabolic process"/>
    <property type="evidence" value="ECO:0007669"/>
    <property type="project" value="TreeGrafter"/>
</dbReference>
<reference evidence="11 12" key="1">
    <citation type="submission" date="2016-10" db="EMBL/GenBank/DDBJ databases">
        <title>Proteomics and genomics reveal pathogen-plant mechanisms compatible with a hemibiotrophic lifestyle of Diplodia corticola.</title>
        <authorList>
            <person name="Fernandes I."/>
            <person name="De Jonge R."/>
            <person name="Van De Peer Y."/>
            <person name="Devreese B."/>
            <person name="Alves A."/>
            <person name="Esteves A.C."/>
        </authorList>
    </citation>
    <scope>NUCLEOTIDE SEQUENCE [LARGE SCALE GENOMIC DNA]</scope>
    <source>
        <strain evidence="11 12">CBS 112549</strain>
    </source>
</reference>
<feature type="domain" description="3-hydroxyisobutyrate dehydrogenase-like NAD-binding" evidence="10">
    <location>
        <begin position="211"/>
        <end position="335"/>
    </location>
</feature>
<dbReference type="InterPro" id="IPR005024">
    <property type="entry name" value="Snf7_fam"/>
</dbReference>